<dbReference type="PROSITE" id="PS50994">
    <property type="entry name" value="INTEGRASE"/>
    <property type="match status" value="1"/>
</dbReference>
<evidence type="ECO:0000259" key="1">
    <source>
        <dbReference type="PROSITE" id="PS50994"/>
    </source>
</evidence>
<gene>
    <name evidence="2" type="ORF">BLA3211_07872</name>
</gene>
<dbReference type="InterPro" id="IPR001584">
    <property type="entry name" value="Integrase_cat-core"/>
</dbReference>
<organism evidence="2 3">
    <name type="scientific">Burkholderia aenigmatica</name>
    <dbReference type="NCBI Taxonomy" id="2015348"/>
    <lineage>
        <taxon>Bacteria</taxon>
        <taxon>Pseudomonadati</taxon>
        <taxon>Pseudomonadota</taxon>
        <taxon>Betaproteobacteria</taxon>
        <taxon>Burkholderiales</taxon>
        <taxon>Burkholderiaceae</taxon>
        <taxon>Burkholderia</taxon>
        <taxon>Burkholderia cepacia complex</taxon>
    </lineage>
</organism>
<dbReference type="InterPro" id="IPR012337">
    <property type="entry name" value="RNaseH-like_sf"/>
</dbReference>
<reference evidence="2 3" key="1">
    <citation type="submission" date="2020-04" db="EMBL/GenBank/DDBJ databases">
        <authorList>
            <person name="Depoorter E."/>
        </authorList>
    </citation>
    <scope>NUCLEOTIDE SEQUENCE [LARGE SCALE GENOMIC DNA]</scope>
    <source>
        <strain evidence="2 3">BCC0217</strain>
    </source>
</reference>
<feature type="domain" description="Integrase catalytic" evidence="1">
    <location>
        <begin position="512"/>
        <end position="704"/>
    </location>
</feature>
<dbReference type="SUPFAM" id="SSF53098">
    <property type="entry name" value="Ribonuclease H-like"/>
    <property type="match status" value="1"/>
</dbReference>
<dbReference type="InterPro" id="IPR036397">
    <property type="entry name" value="RNaseH_sf"/>
</dbReference>
<dbReference type="InterPro" id="IPR015378">
    <property type="entry name" value="Transposase-like_Mu_C"/>
</dbReference>
<evidence type="ECO:0000313" key="2">
    <source>
        <dbReference type="EMBL" id="CAB3974147.1"/>
    </source>
</evidence>
<protein>
    <submittedName>
        <fullName evidence="2">Integrase catalytic region</fullName>
    </submittedName>
</protein>
<dbReference type="AlphaFoldDB" id="A0A6J5JSG8"/>
<dbReference type="RefSeq" id="WP_175223517.1">
    <property type="nucleotide sequence ID" value="NZ_CABWIL020000044.1"/>
</dbReference>
<dbReference type="EMBL" id="CABWIL020000044">
    <property type="protein sequence ID" value="CAB3974147.1"/>
    <property type="molecule type" value="Genomic_DNA"/>
</dbReference>
<dbReference type="GO" id="GO:0003676">
    <property type="term" value="F:nucleic acid binding"/>
    <property type="evidence" value="ECO:0007669"/>
    <property type="project" value="InterPro"/>
</dbReference>
<sequence>MLNDDELQQLFDTLGTPDQGQKAIRWIRSNSPVRRTDGGSISNSVRYSSLKMGTTVDCEAYHTEYAAAATWDHDDETIEFYGQPYHLTVVQTAPSGRRSSFQYVPDFLRVTRAGFQFVECKLEEDLVKLAREKPHMYTVDQSGAWRRIAAEEAAAELGATFVIRSSRENAWALIENLEFLFDYKAWKPLNDVSKIASLHERVASRPWSTIASVLNDLPDIADTLYSEISSGRVVFDLFSDRLTNPHEALVFRDRYAAVAYRSFAKSETTSPRQSVSLSISPGARFQWDGRLWEVLNLGDSSIACRSIDETPGGHSNFIELTPAVLDELAQQGKIIPAVDKPLADRRDALTILERVSVQKLEIAVERYRVLFERDAATTLSHRTRRTQRYWLAAYREAELHYGYGFIGLVPNVEQCQGNRCRKIAQPVIDVMQNVYQEKWTKPQRKTMTAMYGLVVDRCEKQGFRAPSRKTFAREIRKLKTPKDVAKRFGSRVAYELDPITPYWWIEPTTPPHGTHPFHIAHIDHTPLPIRFRARHDGRVLKTIWLTLMVCTFTRRILAYYLTFDPPSYRSCMMVIRECVRRHCRISQFIVVDRGPEFDSIYFETLVAALKCHKKRRKTARPHDGSVIESLFGTTQEAFIHNLLGNTQAESQYRKVTKETSPSRLAIWTYETFSREFERYLNTVYDQNHHTALGCSPLEAYNAGIALTGRRQHVRIVFNEAFLLMTMPSTAKGTAKVTVRGIKVNYCYYSSPALRILSAIGERVPVRFDPFNMGIAYAYIDNKWHECRSEHYVVFRGRSQREVQLASERLREKFRLAGTQESVNAQRLADFLTTAEAEEALALQRLHQLEMESSVPTVTKDVLLEPTSPDNVVELDTGEYIPYQPKILEEF</sequence>
<dbReference type="Pfam" id="PF09299">
    <property type="entry name" value="Mu-transpos_C"/>
    <property type="match status" value="1"/>
</dbReference>
<accession>A0A6J5JSG8</accession>
<dbReference type="Proteomes" id="UP000494301">
    <property type="component" value="Unassembled WGS sequence"/>
</dbReference>
<dbReference type="Gene3D" id="3.30.420.10">
    <property type="entry name" value="Ribonuclease H-like superfamily/Ribonuclease H"/>
    <property type="match status" value="1"/>
</dbReference>
<name>A0A6J5JSG8_9BURK</name>
<proteinExistence type="predicted"/>
<dbReference type="GO" id="GO:0015074">
    <property type="term" value="P:DNA integration"/>
    <property type="evidence" value="ECO:0007669"/>
    <property type="project" value="InterPro"/>
</dbReference>
<evidence type="ECO:0000313" key="3">
    <source>
        <dbReference type="Proteomes" id="UP000494301"/>
    </source>
</evidence>